<proteinExistence type="inferred from homology"/>
<feature type="compositionally biased region" description="Basic and acidic residues" evidence="3">
    <location>
        <begin position="119"/>
        <end position="128"/>
    </location>
</feature>
<gene>
    <name evidence="4" type="ORF">JAAARDRAFT_372196</name>
</gene>
<dbReference type="OrthoDB" id="442921at2759"/>
<comment type="similarity">
    <text evidence="1">Belongs to the taxilin family.</text>
</comment>
<accession>A0A067Q871</accession>
<dbReference type="EMBL" id="KL197710">
    <property type="protein sequence ID" value="KDQ63248.1"/>
    <property type="molecule type" value="Genomic_DNA"/>
</dbReference>
<evidence type="ECO:0000313" key="4">
    <source>
        <dbReference type="EMBL" id="KDQ63248.1"/>
    </source>
</evidence>
<protein>
    <recommendedName>
        <fullName evidence="6">Ubiquitin-like domain-containing protein</fullName>
    </recommendedName>
</protein>
<feature type="compositionally biased region" description="Pro residues" evidence="3">
    <location>
        <begin position="22"/>
        <end position="44"/>
    </location>
</feature>
<evidence type="ECO:0000256" key="1">
    <source>
        <dbReference type="ARBA" id="ARBA00009550"/>
    </source>
</evidence>
<keyword evidence="2" id="KW-0175">Coiled coil</keyword>
<evidence type="ECO:0008006" key="6">
    <source>
        <dbReference type="Google" id="ProtNLM"/>
    </source>
</evidence>
<feature type="region of interest" description="Disordered" evidence="3">
    <location>
        <begin position="1"/>
        <end position="133"/>
    </location>
</feature>
<evidence type="ECO:0000256" key="2">
    <source>
        <dbReference type="SAM" id="Coils"/>
    </source>
</evidence>
<dbReference type="STRING" id="933084.A0A067Q871"/>
<reference evidence="5" key="1">
    <citation type="journal article" date="2014" name="Proc. Natl. Acad. Sci. U.S.A.">
        <title>Extensive sampling of basidiomycete genomes demonstrates inadequacy of the white-rot/brown-rot paradigm for wood decay fungi.</title>
        <authorList>
            <person name="Riley R."/>
            <person name="Salamov A.A."/>
            <person name="Brown D.W."/>
            <person name="Nagy L.G."/>
            <person name="Floudas D."/>
            <person name="Held B.W."/>
            <person name="Levasseur A."/>
            <person name="Lombard V."/>
            <person name="Morin E."/>
            <person name="Otillar R."/>
            <person name="Lindquist E.A."/>
            <person name="Sun H."/>
            <person name="LaButti K.M."/>
            <person name="Schmutz J."/>
            <person name="Jabbour D."/>
            <person name="Luo H."/>
            <person name="Baker S.E."/>
            <person name="Pisabarro A.G."/>
            <person name="Walton J.D."/>
            <person name="Blanchette R.A."/>
            <person name="Henrissat B."/>
            <person name="Martin F."/>
            <person name="Cullen D."/>
            <person name="Hibbett D.S."/>
            <person name="Grigoriev I.V."/>
        </authorList>
    </citation>
    <scope>NUCLEOTIDE SEQUENCE [LARGE SCALE GENOMIC DNA]</scope>
    <source>
        <strain evidence="5">MUCL 33604</strain>
    </source>
</reference>
<feature type="compositionally biased region" description="Low complexity" evidence="3">
    <location>
        <begin position="316"/>
        <end position="330"/>
    </location>
</feature>
<dbReference type="Pfam" id="PF09728">
    <property type="entry name" value="Taxilin"/>
    <property type="match status" value="2"/>
</dbReference>
<organism evidence="4 5">
    <name type="scientific">Jaapia argillacea MUCL 33604</name>
    <dbReference type="NCBI Taxonomy" id="933084"/>
    <lineage>
        <taxon>Eukaryota</taxon>
        <taxon>Fungi</taxon>
        <taxon>Dikarya</taxon>
        <taxon>Basidiomycota</taxon>
        <taxon>Agaricomycotina</taxon>
        <taxon>Agaricomycetes</taxon>
        <taxon>Agaricomycetidae</taxon>
        <taxon>Jaapiales</taxon>
        <taxon>Jaapiaceae</taxon>
        <taxon>Jaapia</taxon>
    </lineage>
</organism>
<name>A0A067Q871_9AGAM</name>
<evidence type="ECO:0000313" key="5">
    <source>
        <dbReference type="Proteomes" id="UP000027265"/>
    </source>
</evidence>
<evidence type="ECO:0000256" key="3">
    <source>
        <dbReference type="SAM" id="MobiDB-lite"/>
    </source>
</evidence>
<dbReference type="InterPro" id="IPR026183">
    <property type="entry name" value="Taxilin_fam"/>
</dbReference>
<sequence length="524" mass="58450">MNGTTTTTSSSIQQQQQNQRIPKPPPTGPAPPAPAIAPPAPPNPNQTTTTTVGSQPPQQQSRPPPHGTPPAVNGTHTHSQKGGKKSKEPTPVDPAAMYESLKNRIAALEEEEVHEEEEEKKFAEEAQKTVKGMGENAVQSKYIELFAELKRLERDHAKEKQKLVKDKDAAKSQLTKANQTKTKMENLARELQKDNKRLREDSKRLAQCVEEAQEEFANQILQMKNDMAKRAEKAKLQDVKYREMPDIVVKVVCRYRAELFFKISRKTKLSRLFNAWTDRMEGGGGKKGESGVGVSGKSAGGARGREDGQPNGTAKSDAANTSGSSTAASTSSMQFLFTHGGRTLEADQTPEEAGMEDGDEIIAVELMDLTEGTEDMDDLPEVRRDKLKKNWTNNPSEAKRTIEEIFDGVVRERLKEVLRQYELRERHFECVIRSKELEVLLSRARAAEQKQVAEGEKSRADFLDEQNQQMKKELEHAQDAHNMLIDKLLSCCEDPSSERTQRICASLRDDILRSKKLPNGPSGD</sequence>
<dbReference type="AlphaFoldDB" id="A0A067Q871"/>
<keyword evidence="5" id="KW-1185">Reference proteome</keyword>
<feature type="region of interest" description="Disordered" evidence="3">
    <location>
        <begin position="279"/>
        <end position="330"/>
    </location>
</feature>
<feature type="compositionally biased region" description="Low complexity" evidence="3">
    <location>
        <begin position="45"/>
        <end position="61"/>
    </location>
</feature>
<dbReference type="Proteomes" id="UP000027265">
    <property type="component" value="Unassembled WGS sequence"/>
</dbReference>
<dbReference type="PANTHER" id="PTHR16127">
    <property type="entry name" value="TAXILIN"/>
    <property type="match status" value="1"/>
</dbReference>
<dbReference type="Gene3D" id="3.10.20.90">
    <property type="entry name" value="Phosphatidylinositol 3-kinase Catalytic Subunit, Chain A, domain 1"/>
    <property type="match status" value="1"/>
</dbReference>
<feature type="coiled-coil region" evidence="2">
    <location>
        <begin position="453"/>
        <end position="487"/>
    </location>
</feature>
<feature type="compositionally biased region" description="Gly residues" evidence="3">
    <location>
        <begin position="290"/>
        <end position="302"/>
    </location>
</feature>
<feature type="compositionally biased region" description="Low complexity" evidence="3">
    <location>
        <begin position="1"/>
        <end position="17"/>
    </location>
</feature>
<dbReference type="GO" id="GO:0019905">
    <property type="term" value="F:syntaxin binding"/>
    <property type="evidence" value="ECO:0007669"/>
    <property type="project" value="InterPro"/>
</dbReference>
<dbReference type="PANTHER" id="PTHR16127:SF13">
    <property type="entry name" value="GH01188P"/>
    <property type="match status" value="1"/>
</dbReference>
<feature type="compositionally biased region" description="Acidic residues" evidence="3">
    <location>
        <begin position="108"/>
        <end position="118"/>
    </location>
</feature>
<dbReference type="HOGENOM" id="CLU_043419_1_0_1"/>
<feature type="compositionally biased region" description="Basic and acidic residues" evidence="3">
    <location>
        <begin position="279"/>
        <end position="289"/>
    </location>
</feature>
<dbReference type="InParanoid" id="A0A067Q871"/>